<feature type="compositionally biased region" description="Polar residues" evidence="1">
    <location>
        <begin position="17"/>
        <end position="31"/>
    </location>
</feature>
<dbReference type="EMBL" id="CATNWA010017849">
    <property type="protein sequence ID" value="CAI9603567.1"/>
    <property type="molecule type" value="Genomic_DNA"/>
</dbReference>
<gene>
    <name evidence="2" type="ORF">SPARVUS_LOCUS13324348</name>
</gene>
<accession>A0ABN9G2N0</accession>
<reference evidence="2" key="1">
    <citation type="submission" date="2023-05" db="EMBL/GenBank/DDBJ databases">
        <authorList>
            <person name="Stuckert A."/>
        </authorList>
    </citation>
    <scope>NUCLEOTIDE SEQUENCE</scope>
</reference>
<feature type="region of interest" description="Disordered" evidence="1">
    <location>
        <begin position="50"/>
        <end position="72"/>
    </location>
</feature>
<evidence type="ECO:0000313" key="3">
    <source>
        <dbReference type="Proteomes" id="UP001162483"/>
    </source>
</evidence>
<comment type="caution">
    <text evidence="2">The sequence shown here is derived from an EMBL/GenBank/DDBJ whole genome shotgun (WGS) entry which is preliminary data.</text>
</comment>
<evidence type="ECO:0000256" key="1">
    <source>
        <dbReference type="SAM" id="MobiDB-lite"/>
    </source>
</evidence>
<name>A0ABN9G2N0_9NEOB</name>
<proteinExistence type="predicted"/>
<evidence type="ECO:0008006" key="4">
    <source>
        <dbReference type="Google" id="ProtNLM"/>
    </source>
</evidence>
<feature type="non-terminal residue" evidence="2">
    <location>
        <position position="72"/>
    </location>
</feature>
<feature type="region of interest" description="Disordered" evidence="1">
    <location>
        <begin position="1"/>
        <end position="38"/>
    </location>
</feature>
<keyword evidence="3" id="KW-1185">Reference proteome</keyword>
<protein>
    <recommendedName>
        <fullName evidence="4">C2H2-type domain-containing protein</fullName>
    </recommendedName>
</protein>
<evidence type="ECO:0000313" key="2">
    <source>
        <dbReference type="EMBL" id="CAI9603567.1"/>
    </source>
</evidence>
<organism evidence="2 3">
    <name type="scientific">Staurois parvus</name>
    <dbReference type="NCBI Taxonomy" id="386267"/>
    <lineage>
        <taxon>Eukaryota</taxon>
        <taxon>Metazoa</taxon>
        <taxon>Chordata</taxon>
        <taxon>Craniata</taxon>
        <taxon>Vertebrata</taxon>
        <taxon>Euteleostomi</taxon>
        <taxon>Amphibia</taxon>
        <taxon>Batrachia</taxon>
        <taxon>Anura</taxon>
        <taxon>Neobatrachia</taxon>
        <taxon>Ranoidea</taxon>
        <taxon>Ranidae</taxon>
        <taxon>Staurois</taxon>
    </lineage>
</organism>
<sequence>MRESTRGKSRTRVLSAGSLSPQISTQNTPQSPHRGKALTHCSLCGKSFTQKSQTHYTPDSPHRKKPPFLVLS</sequence>
<dbReference type="Proteomes" id="UP001162483">
    <property type="component" value="Unassembled WGS sequence"/>
</dbReference>